<dbReference type="InterPro" id="IPR019422">
    <property type="entry name" value="7TM_GPCR_serpentine_rcpt_Srh"/>
</dbReference>
<dbReference type="eggNOG" id="ENOG502SY7B">
    <property type="taxonomic scope" value="Eukaryota"/>
</dbReference>
<dbReference type="EMBL" id="DS268420">
    <property type="protein sequence ID" value="EFO87765.1"/>
    <property type="molecule type" value="Genomic_DNA"/>
</dbReference>
<keyword evidence="3" id="KW-1185">Reference proteome</keyword>
<keyword evidence="1" id="KW-1133">Transmembrane helix</keyword>
<feature type="transmembrane region" description="Helical" evidence="1">
    <location>
        <begin position="302"/>
        <end position="325"/>
    </location>
</feature>
<dbReference type="InterPro" id="IPR053220">
    <property type="entry name" value="Nematode_rcpt-like_serp_H"/>
</dbReference>
<protein>
    <recommendedName>
        <fullName evidence="4">Serpentine Receptor, class H</fullName>
    </recommendedName>
</protein>
<dbReference type="Proteomes" id="UP000008281">
    <property type="component" value="Unassembled WGS sequence"/>
</dbReference>
<feature type="transmembrane region" description="Helical" evidence="1">
    <location>
        <begin position="127"/>
        <end position="148"/>
    </location>
</feature>
<feature type="transmembrane region" description="Helical" evidence="1">
    <location>
        <begin position="268"/>
        <end position="290"/>
    </location>
</feature>
<keyword evidence="1" id="KW-0472">Membrane</keyword>
<reference evidence="2" key="1">
    <citation type="submission" date="2007-07" db="EMBL/GenBank/DDBJ databases">
        <title>PCAP assembly of the Caenorhabditis remanei genome.</title>
        <authorList>
            <consortium name="The Caenorhabditis remanei Sequencing Consortium"/>
            <person name="Wilson R.K."/>
        </authorList>
    </citation>
    <scope>NUCLEOTIDE SEQUENCE [LARGE SCALE GENOMIC DNA]</scope>
    <source>
        <strain evidence="2">PB4641</strain>
    </source>
</reference>
<dbReference type="PANTHER" id="PTHR22941:SF303">
    <property type="entry name" value="SERPENTINE RECEPTOR, CLASS H"/>
    <property type="match status" value="1"/>
</dbReference>
<dbReference type="HOGENOM" id="CLU_042960_1_1_1"/>
<keyword evidence="1" id="KW-0812">Transmembrane</keyword>
<dbReference type="Pfam" id="PF10318">
    <property type="entry name" value="7TM_GPCR_Srh"/>
    <property type="match status" value="2"/>
</dbReference>
<evidence type="ECO:0008006" key="4">
    <source>
        <dbReference type="Google" id="ProtNLM"/>
    </source>
</evidence>
<dbReference type="PANTHER" id="PTHR22941">
    <property type="entry name" value="SERPENTINE RECEPTOR"/>
    <property type="match status" value="1"/>
</dbReference>
<feature type="transmembrane region" description="Helical" evidence="1">
    <location>
        <begin position="221"/>
        <end position="247"/>
    </location>
</feature>
<name>E3LZX4_CAERE</name>
<organism evidence="3">
    <name type="scientific">Caenorhabditis remanei</name>
    <name type="common">Caenorhabditis vulgaris</name>
    <dbReference type="NCBI Taxonomy" id="31234"/>
    <lineage>
        <taxon>Eukaryota</taxon>
        <taxon>Metazoa</taxon>
        <taxon>Ecdysozoa</taxon>
        <taxon>Nematoda</taxon>
        <taxon>Chromadorea</taxon>
        <taxon>Rhabditida</taxon>
        <taxon>Rhabditina</taxon>
        <taxon>Rhabditomorpha</taxon>
        <taxon>Rhabditoidea</taxon>
        <taxon>Rhabditidae</taxon>
        <taxon>Peloderinae</taxon>
        <taxon>Caenorhabditis</taxon>
    </lineage>
</organism>
<dbReference type="OrthoDB" id="5854902at2759"/>
<sequence length="354" mass="40615">MNTSFLSTPDFIAGVVHILTFIELPINLLAAYCIVFKTPKPMKCVKWEILNLHFWSMFMDINLSILTRPLVLIPALAMYPQGELKTLGVSSVVQVYLTVTMFAGHCQYEHSFLNRESILFTVRKTNLVALFSLSAIILELLGCVFFFFPAVSRVPDQDEAFASLLENFPNIAISIDSESIFIFSLDLYYIFFILVKGRALSESFSGPGRAFYGPARHLTSMIFLSVFLTGFFTVSQINIFCFLLCVNMRKLSRQKILSPKTYKLKKKFLITIVIQIFTPLIVMFGPATYLDLCLAFNYYNQVTNNICIILISLHGWVSAIVLFFIHEPYRKFCKNLFCYRSFRKNMVLASFRSR</sequence>
<feature type="transmembrane region" description="Helical" evidence="1">
    <location>
        <begin position="12"/>
        <end position="36"/>
    </location>
</feature>
<proteinExistence type="predicted"/>
<dbReference type="InParanoid" id="E3LZX4"/>
<dbReference type="AlphaFoldDB" id="E3LZX4"/>
<accession>E3LZX4</accession>
<evidence type="ECO:0000256" key="1">
    <source>
        <dbReference type="SAM" id="Phobius"/>
    </source>
</evidence>
<evidence type="ECO:0000313" key="2">
    <source>
        <dbReference type="EMBL" id="EFO87765.1"/>
    </source>
</evidence>
<feature type="transmembrane region" description="Helical" evidence="1">
    <location>
        <begin position="57"/>
        <end position="80"/>
    </location>
</feature>
<evidence type="ECO:0000313" key="3">
    <source>
        <dbReference type="Proteomes" id="UP000008281"/>
    </source>
</evidence>
<feature type="transmembrane region" description="Helical" evidence="1">
    <location>
        <begin position="86"/>
        <end position="106"/>
    </location>
</feature>
<gene>
    <name evidence="2" type="ORF">CRE_05753</name>
</gene>